<evidence type="ECO:0000313" key="6">
    <source>
        <dbReference type="WBParaSite" id="MBELARI_LOCUS11977"/>
    </source>
</evidence>
<dbReference type="WBParaSite" id="MBELARI_LOCUS11977">
    <property type="protein sequence ID" value="MBELARI_LOCUS11977"/>
    <property type="gene ID" value="MBELARI_LOCUS11977"/>
</dbReference>
<dbReference type="Gene3D" id="2.60.120.290">
    <property type="entry name" value="Spermadhesin, CUB domain"/>
    <property type="match status" value="1"/>
</dbReference>
<sequence>MGGTAPETTWRREHVTVLPDVGSVAQLQLLTNSSKLNSKRLRCQLRVDTCPGCQLRIDYSSPFSFLGFMQIGMYSSCVSSENCLDIRIIEDRADWVLDSPYSIHQILASQNNSFTSTGPSIRIIATIIYENATDLEEYINALFPLKISVLNATEVIRGCCSIESTIGYIQSPRYPAAYPRSMEKKWILENKRSDGFIRLIFDDFQIVDSDGKELISTRRNFRRPPAIVSVGPRLEISLSARDFTQMIGFRARYEFVENREWPDQPSESNCDDVFDGYGGIVTWEGKEPLTGSFLDCVWIIGRLGRRLFDRVYLKVEEFDVPGMGVQLEIREGPTSIGERVLLLNGAQAGEQLSHRQPRHGFTSSLSQPAFYIRFRGYLIEATGLNIAYAQFYRWATALCPAPAEWHCDNSRCIKASLRCDGVDHCGDGSDEGCDLQETAIIGSSEDTTHLALFVVSACALLILLLLATGFASRIFRNRLTHHSTPSQNISTISSESGPSDLLSANATGLAPMMTVVGQRRFYVAPLNDLTVIEAPPTYDDALKHPQVNSRIAIPSTIAYTNQAFTVESPSYQPNQSPPQVRAEIVETSGNFGENRDEIESEKSSSSKESTPPIGSPRNERSSTPTLTNEVEKEEEEGEGEGQGEGEGEEEEEKEEEEEEELGSWV</sequence>
<dbReference type="SUPFAM" id="SSF57424">
    <property type="entry name" value="LDL receptor-like module"/>
    <property type="match status" value="1"/>
</dbReference>
<keyword evidence="1 2" id="KW-1015">Disulfide bond</keyword>
<dbReference type="CDD" id="cd00112">
    <property type="entry name" value="LDLa"/>
    <property type="match status" value="1"/>
</dbReference>
<dbReference type="PROSITE" id="PS50068">
    <property type="entry name" value="LDLRA_2"/>
    <property type="match status" value="1"/>
</dbReference>
<keyword evidence="4" id="KW-0472">Membrane</keyword>
<proteinExistence type="predicted"/>
<evidence type="ECO:0000313" key="5">
    <source>
        <dbReference type="Proteomes" id="UP000887575"/>
    </source>
</evidence>
<dbReference type="AlphaFoldDB" id="A0AAF3EDC2"/>
<dbReference type="SUPFAM" id="SSF49854">
    <property type="entry name" value="Spermadhesin, CUB domain"/>
    <property type="match status" value="1"/>
</dbReference>
<dbReference type="Pfam" id="PF00057">
    <property type="entry name" value="Ldl_recept_a"/>
    <property type="match status" value="1"/>
</dbReference>
<dbReference type="SMART" id="SM00192">
    <property type="entry name" value="LDLa"/>
    <property type="match status" value="1"/>
</dbReference>
<dbReference type="InterPro" id="IPR036055">
    <property type="entry name" value="LDL_receptor-like_sf"/>
</dbReference>
<accession>A0AAF3EDC2</accession>
<feature type="transmembrane region" description="Helical" evidence="4">
    <location>
        <begin position="450"/>
        <end position="471"/>
    </location>
</feature>
<dbReference type="InterPro" id="IPR053207">
    <property type="entry name" value="Non-NMDA_GluR_Accessory"/>
</dbReference>
<dbReference type="InterPro" id="IPR002172">
    <property type="entry name" value="LDrepeatLR_classA_rpt"/>
</dbReference>
<evidence type="ECO:0000256" key="3">
    <source>
        <dbReference type="SAM" id="MobiDB-lite"/>
    </source>
</evidence>
<dbReference type="Proteomes" id="UP000887575">
    <property type="component" value="Unassembled WGS sequence"/>
</dbReference>
<dbReference type="InterPro" id="IPR035914">
    <property type="entry name" value="Sperma_CUB_dom_sf"/>
</dbReference>
<feature type="region of interest" description="Disordered" evidence="3">
    <location>
        <begin position="589"/>
        <end position="665"/>
    </location>
</feature>
<feature type="compositionally biased region" description="Acidic residues" evidence="3">
    <location>
        <begin position="631"/>
        <end position="665"/>
    </location>
</feature>
<comment type="caution">
    <text evidence="2">Lacks conserved residue(s) required for the propagation of feature annotation.</text>
</comment>
<protein>
    <recommendedName>
        <fullName evidence="7">CUB domain-containing protein</fullName>
    </recommendedName>
</protein>
<keyword evidence="5" id="KW-1185">Reference proteome</keyword>
<organism evidence="5 6">
    <name type="scientific">Mesorhabditis belari</name>
    <dbReference type="NCBI Taxonomy" id="2138241"/>
    <lineage>
        <taxon>Eukaryota</taxon>
        <taxon>Metazoa</taxon>
        <taxon>Ecdysozoa</taxon>
        <taxon>Nematoda</taxon>
        <taxon>Chromadorea</taxon>
        <taxon>Rhabditida</taxon>
        <taxon>Rhabditina</taxon>
        <taxon>Rhabditomorpha</taxon>
        <taxon>Rhabditoidea</taxon>
        <taxon>Rhabditidae</taxon>
        <taxon>Mesorhabditinae</taxon>
        <taxon>Mesorhabditis</taxon>
    </lineage>
</organism>
<feature type="compositionally biased region" description="Basic and acidic residues" evidence="3">
    <location>
        <begin position="593"/>
        <end position="605"/>
    </location>
</feature>
<evidence type="ECO:0000256" key="2">
    <source>
        <dbReference type="PROSITE-ProRule" id="PRU00124"/>
    </source>
</evidence>
<keyword evidence="4" id="KW-1133">Transmembrane helix</keyword>
<dbReference type="Gene3D" id="4.10.400.10">
    <property type="entry name" value="Low-density Lipoprotein Receptor"/>
    <property type="match status" value="1"/>
</dbReference>
<evidence type="ECO:0008006" key="7">
    <source>
        <dbReference type="Google" id="ProtNLM"/>
    </source>
</evidence>
<dbReference type="PANTHER" id="PTHR47537">
    <property type="entry name" value="CUBILIN"/>
    <property type="match status" value="1"/>
</dbReference>
<dbReference type="PANTHER" id="PTHR47537:SF2">
    <property type="entry name" value="CUBILIN"/>
    <property type="match status" value="1"/>
</dbReference>
<name>A0AAF3EDC2_9BILA</name>
<feature type="disulfide bond" evidence="2">
    <location>
        <begin position="407"/>
        <end position="425"/>
    </location>
</feature>
<dbReference type="CDD" id="cd00041">
    <property type="entry name" value="CUB"/>
    <property type="match status" value="1"/>
</dbReference>
<dbReference type="InterPro" id="IPR000859">
    <property type="entry name" value="CUB_dom"/>
</dbReference>
<reference evidence="6" key="1">
    <citation type="submission" date="2024-02" db="UniProtKB">
        <authorList>
            <consortium name="WormBaseParasite"/>
        </authorList>
    </citation>
    <scope>IDENTIFICATION</scope>
</reference>
<evidence type="ECO:0000256" key="1">
    <source>
        <dbReference type="ARBA" id="ARBA00023157"/>
    </source>
</evidence>
<dbReference type="GO" id="GO:0005886">
    <property type="term" value="C:plasma membrane"/>
    <property type="evidence" value="ECO:0007669"/>
    <property type="project" value="TreeGrafter"/>
</dbReference>
<evidence type="ECO:0000256" key="4">
    <source>
        <dbReference type="SAM" id="Phobius"/>
    </source>
</evidence>
<keyword evidence="4" id="KW-0812">Transmembrane</keyword>